<dbReference type="KEGG" id="hro:HELRODRAFT_90782"/>
<dbReference type="EMBL" id="AMQM01008279">
    <property type="status" value="NOT_ANNOTATED_CDS"/>
    <property type="molecule type" value="Genomic_DNA"/>
</dbReference>
<dbReference type="AlphaFoldDB" id="T1G7W2"/>
<dbReference type="HOGENOM" id="CLU_000680_8_5_1"/>
<reference evidence="3" key="1">
    <citation type="submission" date="2012-12" db="EMBL/GenBank/DDBJ databases">
        <authorList>
            <person name="Hellsten U."/>
            <person name="Grimwood J."/>
            <person name="Chapman J.A."/>
            <person name="Shapiro H."/>
            <person name="Aerts A."/>
            <person name="Otillar R.P."/>
            <person name="Terry A.Y."/>
            <person name="Boore J.L."/>
            <person name="Simakov O."/>
            <person name="Marletaz F."/>
            <person name="Cho S.-J."/>
            <person name="Edsinger-Gonzales E."/>
            <person name="Havlak P."/>
            <person name="Kuo D.-H."/>
            <person name="Larsson T."/>
            <person name="Lv J."/>
            <person name="Arendt D."/>
            <person name="Savage R."/>
            <person name="Osoegawa K."/>
            <person name="de Jong P."/>
            <person name="Lindberg D.R."/>
            <person name="Seaver E.C."/>
            <person name="Weisblat D.A."/>
            <person name="Putnam N.H."/>
            <person name="Grigoriev I.V."/>
            <person name="Rokhsar D.S."/>
        </authorList>
    </citation>
    <scope>NUCLEOTIDE SEQUENCE</scope>
</reference>
<evidence type="ECO:0000313" key="1">
    <source>
        <dbReference type="EMBL" id="ESN90777.1"/>
    </source>
</evidence>
<dbReference type="RefSeq" id="XP_009031099.1">
    <property type="nucleotide sequence ID" value="XM_009032851.1"/>
</dbReference>
<sequence length="213" mass="24598">IAKMLKRRRIDICCLQETRWKSNGVCHVNLDKEKCKLFWNGQKTALKGVRIFVREPLAKKVLGIKRINSRLMWIKLCIEKQTMIIFSAYAPQTGKSEEMKNDFWAAFSNTISTISKSETLLIGSDFNGHVGEKTDGFENVHGGFGYGERNQQHRRLLKNVKVIPGESCVAQHRLLVADLVVELSKHKSKQIPQRIKTWKQKSNIHREKFQQAH</sequence>
<dbReference type="CTD" id="20217159"/>
<reference evidence="1 3" key="2">
    <citation type="journal article" date="2013" name="Nature">
        <title>Insights into bilaterian evolution from three spiralian genomes.</title>
        <authorList>
            <person name="Simakov O."/>
            <person name="Marletaz F."/>
            <person name="Cho S.J."/>
            <person name="Edsinger-Gonzales E."/>
            <person name="Havlak P."/>
            <person name="Hellsten U."/>
            <person name="Kuo D.H."/>
            <person name="Larsson T."/>
            <person name="Lv J."/>
            <person name="Arendt D."/>
            <person name="Savage R."/>
            <person name="Osoegawa K."/>
            <person name="de Jong P."/>
            <person name="Grimwood J."/>
            <person name="Chapman J.A."/>
            <person name="Shapiro H."/>
            <person name="Aerts A."/>
            <person name="Otillar R.P."/>
            <person name="Terry A.Y."/>
            <person name="Boore J.L."/>
            <person name="Grigoriev I.V."/>
            <person name="Lindberg D.R."/>
            <person name="Seaver E.C."/>
            <person name="Weisblat D.A."/>
            <person name="Putnam N.H."/>
            <person name="Rokhsar D.S."/>
        </authorList>
    </citation>
    <scope>NUCLEOTIDE SEQUENCE</scope>
</reference>
<evidence type="ECO:0000313" key="3">
    <source>
        <dbReference type="Proteomes" id="UP000015101"/>
    </source>
</evidence>
<dbReference type="EMBL" id="KB097747">
    <property type="protein sequence ID" value="ESN90777.1"/>
    <property type="molecule type" value="Genomic_DNA"/>
</dbReference>
<dbReference type="SUPFAM" id="SSF56219">
    <property type="entry name" value="DNase I-like"/>
    <property type="match status" value="1"/>
</dbReference>
<dbReference type="Gene3D" id="3.60.10.10">
    <property type="entry name" value="Endonuclease/exonuclease/phosphatase"/>
    <property type="match status" value="1"/>
</dbReference>
<name>T1G7W2_HELRO</name>
<dbReference type="EnsemblMetazoa" id="HelroT90782">
    <property type="protein sequence ID" value="HelroP90782"/>
    <property type="gene ID" value="HelroG90782"/>
</dbReference>
<gene>
    <name evidence="2" type="primary">20217159</name>
    <name evidence="1" type="ORF">HELRODRAFT_90782</name>
</gene>
<keyword evidence="3" id="KW-1185">Reference proteome</keyword>
<proteinExistence type="predicted"/>
<organism evidence="2 3">
    <name type="scientific">Helobdella robusta</name>
    <name type="common">Californian leech</name>
    <dbReference type="NCBI Taxonomy" id="6412"/>
    <lineage>
        <taxon>Eukaryota</taxon>
        <taxon>Metazoa</taxon>
        <taxon>Spiralia</taxon>
        <taxon>Lophotrochozoa</taxon>
        <taxon>Annelida</taxon>
        <taxon>Clitellata</taxon>
        <taxon>Hirudinea</taxon>
        <taxon>Rhynchobdellida</taxon>
        <taxon>Glossiphoniidae</taxon>
        <taxon>Helobdella</taxon>
    </lineage>
</organism>
<dbReference type="InterPro" id="IPR036691">
    <property type="entry name" value="Endo/exonu/phosph_ase_sf"/>
</dbReference>
<dbReference type="InterPro" id="IPR027124">
    <property type="entry name" value="Swc5/CFDP1/2"/>
</dbReference>
<dbReference type="PANTHER" id="PTHR23227:SF67">
    <property type="entry name" value="CRANIOFACIAL DEVELOPMENT PROTEIN 2-LIKE"/>
    <property type="match status" value="1"/>
</dbReference>
<evidence type="ECO:0000313" key="2">
    <source>
        <dbReference type="EnsemblMetazoa" id="HelroP90782"/>
    </source>
</evidence>
<dbReference type="eggNOG" id="ENOG502S50V">
    <property type="taxonomic scope" value="Eukaryota"/>
</dbReference>
<dbReference type="Proteomes" id="UP000015101">
    <property type="component" value="Unassembled WGS sequence"/>
</dbReference>
<dbReference type="GeneID" id="20217159"/>
<protein>
    <recommendedName>
        <fullName evidence="4">Endonuclease/exonuclease/phosphatase domain-containing protein</fullName>
    </recommendedName>
</protein>
<accession>T1G7W2</accession>
<dbReference type="OrthoDB" id="6146826at2759"/>
<dbReference type="STRING" id="6412.T1G7W2"/>
<evidence type="ECO:0008006" key="4">
    <source>
        <dbReference type="Google" id="ProtNLM"/>
    </source>
</evidence>
<dbReference type="InParanoid" id="T1G7W2"/>
<reference evidence="2" key="3">
    <citation type="submission" date="2015-06" db="UniProtKB">
        <authorList>
            <consortium name="EnsemblMetazoa"/>
        </authorList>
    </citation>
    <scope>IDENTIFICATION</scope>
</reference>
<dbReference type="PANTHER" id="PTHR23227">
    <property type="entry name" value="BUCENTAUR RELATED"/>
    <property type="match status" value="1"/>
</dbReference>